<dbReference type="GO" id="GO:0034040">
    <property type="term" value="F:ATPase-coupled lipid transmembrane transporter activity"/>
    <property type="evidence" value="ECO:0007669"/>
    <property type="project" value="TreeGrafter"/>
</dbReference>
<feature type="transmembrane region" description="Helical" evidence="15">
    <location>
        <begin position="350"/>
        <end position="369"/>
    </location>
</feature>
<dbReference type="InterPro" id="IPR036640">
    <property type="entry name" value="ABC1_TM_sf"/>
</dbReference>
<keyword evidence="14" id="KW-0080">Bacteriocin transport</keyword>
<evidence type="ECO:0000256" key="4">
    <source>
        <dbReference type="ARBA" id="ARBA00022670"/>
    </source>
</evidence>
<dbReference type="InterPro" id="IPR005897">
    <property type="entry name" value="Pept_C39_ABC_bacteriocin"/>
</dbReference>
<dbReference type="Pfam" id="PF03412">
    <property type="entry name" value="Peptidase_C39"/>
    <property type="match status" value="1"/>
</dbReference>
<keyword evidence="8" id="KW-0788">Thiol protease</keyword>
<evidence type="ECO:0000256" key="9">
    <source>
        <dbReference type="ARBA" id="ARBA00022840"/>
    </source>
</evidence>
<dbReference type="NCBIfam" id="TIGR01193">
    <property type="entry name" value="bacteriocin_ABC"/>
    <property type="match status" value="1"/>
</dbReference>
<evidence type="ECO:0000256" key="8">
    <source>
        <dbReference type="ARBA" id="ARBA00022807"/>
    </source>
</evidence>
<evidence type="ECO:0000256" key="2">
    <source>
        <dbReference type="ARBA" id="ARBA00022448"/>
    </source>
</evidence>
<gene>
    <name evidence="18" type="ORF">FC69_GL000256</name>
</gene>
<dbReference type="GO" id="GO:0005886">
    <property type="term" value="C:plasma membrane"/>
    <property type="evidence" value="ECO:0007669"/>
    <property type="project" value="UniProtKB-SubCell"/>
</dbReference>
<dbReference type="PATRIC" id="fig|1423747.3.peg.264"/>
<evidence type="ECO:0000256" key="1">
    <source>
        <dbReference type="ARBA" id="ARBA00004651"/>
    </source>
</evidence>
<evidence type="ECO:0000256" key="10">
    <source>
        <dbReference type="ARBA" id="ARBA00022927"/>
    </source>
</evidence>
<reference evidence="18 19" key="1">
    <citation type="journal article" date="2015" name="Genome Announc.">
        <title>Expanding the biotechnology potential of lactobacilli through comparative genomics of 213 strains and associated genera.</title>
        <authorList>
            <person name="Sun Z."/>
            <person name="Harris H.M."/>
            <person name="McCann A."/>
            <person name="Guo C."/>
            <person name="Argimon S."/>
            <person name="Zhang W."/>
            <person name="Yang X."/>
            <person name="Jeffery I.B."/>
            <person name="Cooney J.C."/>
            <person name="Kagawa T.F."/>
            <person name="Liu W."/>
            <person name="Song Y."/>
            <person name="Salvetti E."/>
            <person name="Wrobel A."/>
            <person name="Rasinkangas P."/>
            <person name="Parkhill J."/>
            <person name="Rea M.C."/>
            <person name="O'Sullivan O."/>
            <person name="Ritari J."/>
            <person name="Douillard F.P."/>
            <person name="Paul Ross R."/>
            <person name="Yang R."/>
            <person name="Briner A.E."/>
            <person name="Felis G.E."/>
            <person name="de Vos W.M."/>
            <person name="Barrangou R."/>
            <person name="Klaenhammer T.R."/>
            <person name="Caufield P.W."/>
            <person name="Cui Y."/>
            <person name="Zhang H."/>
            <person name="O'Toole P.W."/>
        </authorList>
    </citation>
    <scope>NUCLEOTIDE SEQUENCE [LARGE SCALE GENOMIC DNA]</scope>
    <source>
        <strain evidence="18 19">DSM 14340</strain>
    </source>
</reference>
<dbReference type="OrthoDB" id="9762778at2"/>
<dbReference type="STRING" id="1423747.FC69_GL000256"/>
<dbReference type="eggNOG" id="COG2274">
    <property type="taxonomic scope" value="Bacteria"/>
</dbReference>
<evidence type="ECO:0000256" key="5">
    <source>
        <dbReference type="ARBA" id="ARBA00022692"/>
    </source>
</evidence>
<dbReference type="SUPFAM" id="SSF52540">
    <property type="entry name" value="P-loop containing nucleoside triphosphate hydrolases"/>
    <property type="match status" value="1"/>
</dbReference>
<dbReference type="PANTHER" id="PTHR24221">
    <property type="entry name" value="ATP-BINDING CASSETTE SUB-FAMILY B"/>
    <property type="match status" value="1"/>
</dbReference>
<dbReference type="InterPro" id="IPR005074">
    <property type="entry name" value="Peptidase_C39"/>
</dbReference>
<keyword evidence="2" id="KW-0813">Transport</keyword>
<keyword evidence="10" id="KW-0653">Protein transport</keyword>
<dbReference type="Gene3D" id="3.90.70.10">
    <property type="entry name" value="Cysteine proteinases"/>
    <property type="match status" value="1"/>
</dbReference>
<dbReference type="GO" id="GO:0015031">
    <property type="term" value="P:protein transport"/>
    <property type="evidence" value="ECO:0007669"/>
    <property type="project" value="UniProtKB-KW"/>
</dbReference>
<evidence type="ECO:0000256" key="6">
    <source>
        <dbReference type="ARBA" id="ARBA00022741"/>
    </source>
</evidence>
<keyword evidence="3" id="KW-1003">Cell membrane</keyword>
<dbReference type="GO" id="GO:0006508">
    <property type="term" value="P:proteolysis"/>
    <property type="evidence" value="ECO:0007669"/>
    <property type="project" value="UniProtKB-KW"/>
</dbReference>
<dbReference type="Gene3D" id="3.40.50.300">
    <property type="entry name" value="P-loop containing nucleotide triphosphate hydrolases"/>
    <property type="match status" value="1"/>
</dbReference>
<keyword evidence="9 18" id="KW-0067">ATP-binding</keyword>
<comment type="subcellular location">
    <subcellularLocation>
        <location evidence="1">Cell membrane</location>
        <topology evidence="1">Multi-pass membrane protein</topology>
    </subcellularLocation>
</comment>
<dbReference type="Proteomes" id="UP000051264">
    <property type="component" value="Unassembled WGS sequence"/>
</dbReference>
<feature type="transmembrane region" description="Helical" evidence="15">
    <location>
        <begin position="121"/>
        <end position="143"/>
    </location>
</feature>
<evidence type="ECO:0000256" key="15">
    <source>
        <dbReference type="SAM" id="Phobius"/>
    </source>
</evidence>
<keyword evidence="11" id="KW-1278">Translocase</keyword>
<dbReference type="CDD" id="cd18570">
    <property type="entry name" value="ABC_6TM_PCAT1_LagD_like"/>
    <property type="match status" value="1"/>
</dbReference>
<dbReference type="FunFam" id="3.40.50.300:FF:000299">
    <property type="entry name" value="ABC transporter ATP-binding protein/permease"/>
    <property type="match status" value="1"/>
</dbReference>
<keyword evidence="13 15" id="KW-0472">Membrane</keyword>
<dbReference type="InterPro" id="IPR011527">
    <property type="entry name" value="ABC1_TM_dom"/>
</dbReference>
<evidence type="ECO:0000256" key="3">
    <source>
        <dbReference type="ARBA" id="ARBA00022475"/>
    </source>
</evidence>
<sequence length="670" mass="76819">MPFIDIGAIKAAEKLGFTTQAIQTDESLFNQRNVQYPFIAHVLKNGKLLHYYTVFKFTRNKILIGDPDPTVRKRWMKKEDFFKEWTGIALFFVPGLDYQPTIEKKESLFSFIPMLLKQRQIIVRIILASIMIMIIDILGSYYFQILIDTYIPNRLVNDLTIISLGLLVAYGIQQILTFVQNFLLVILGQRMTIDLVLGYLRHVFELPMSFFATRRTGEIISRFNDANKIIDALASIIISLFLDIWIVVLLGIVLAIQSWKLFLITLISLPAYVVVIFSFIKLFQNYNQKTMQSNSILNSSIIESISGIETIKSLNCEGSSYQKIDHEFVDYLKNSFIYSKLEFLQQTLKNSIRLILNVFILWFGARLVIQNKMSLGQLITYNTLLSYFINPLQNIINLQTKFQSARVANNRLNEVYLVKIEFNHNSKLSTPEIKDITFNNVGYRYGFGRDILRQINLQINFGDKIAIVGMSGSGKSTLVKLLVNFYQPTIGNIYIGSEDIQRIDKKSLRQKVNYLPQEPYLFSGTILENLQLGNRAGVTFDDIREACASAEIEHDIEKMPLQYKTELSENGGSLSGGQRQRLTIARSLLTDADILIFDESTSNLDAITEKRIVDKLISLPNKTVIFVAHRLELAKRANKVVVLDDGKLVEYGTHEKLLENHSYYFELVNK</sequence>
<evidence type="ECO:0000313" key="19">
    <source>
        <dbReference type="Proteomes" id="UP000051264"/>
    </source>
</evidence>
<dbReference type="InterPro" id="IPR003593">
    <property type="entry name" value="AAA+_ATPase"/>
</dbReference>
<dbReference type="RefSeq" id="WP_156403276.1">
    <property type="nucleotide sequence ID" value="NZ_AZEX01000068.1"/>
</dbReference>
<dbReference type="PROSITE" id="PS50929">
    <property type="entry name" value="ABC_TM1F"/>
    <property type="match status" value="1"/>
</dbReference>
<evidence type="ECO:0000259" key="17">
    <source>
        <dbReference type="PROSITE" id="PS50929"/>
    </source>
</evidence>
<protein>
    <submittedName>
        <fullName evidence="18">Bacteriocin ABC-transporter, ATP-binding and permease protein PlnG</fullName>
    </submittedName>
</protein>
<dbReference type="GO" id="GO:0043214">
    <property type="term" value="F:ABC-type bacteriocin transporter activity"/>
    <property type="evidence" value="ECO:0007669"/>
    <property type="project" value="InterPro"/>
</dbReference>
<dbReference type="PROSITE" id="PS50893">
    <property type="entry name" value="ABC_TRANSPORTER_2"/>
    <property type="match status" value="1"/>
</dbReference>
<dbReference type="SMART" id="SM00382">
    <property type="entry name" value="AAA"/>
    <property type="match status" value="1"/>
</dbReference>
<dbReference type="GO" id="GO:0008234">
    <property type="term" value="F:cysteine-type peptidase activity"/>
    <property type="evidence" value="ECO:0007669"/>
    <property type="project" value="UniProtKB-KW"/>
</dbReference>
<keyword evidence="5 15" id="KW-0812">Transmembrane</keyword>
<dbReference type="InterPro" id="IPR039421">
    <property type="entry name" value="Type_1_exporter"/>
</dbReference>
<proteinExistence type="predicted"/>
<dbReference type="Gene3D" id="1.20.1560.10">
    <property type="entry name" value="ABC transporter type 1, transmembrane domain"/>
    <property type="match status" value="1"/>
</dbReference>
<dbReference type="PROSITE" id="PS00211">
    <property type="entry name" value="ABC_TRANSPORTER_1"/>
    <property type="match status" value="1"/>
</dbReference>
<dbReference type="PANTHER" id="PTHR24221:SF654">
    <property type="entry name" value="ATP-BINDING CASSETTE SUB-FAMILY B MEMBER 6"/>
    <property type="match status" value="1"/>
</dbReference>
<dbReference type="AlphaFoldDB" id="A0A0R1RNX1"/>
<dbReference type="EMBL" id="AZEX01000068">
    <property type="protein sequence ID" value="KRL58604.1"/>
    <property type="molecule type" value="Genomic_DNA"/>
</dbReference>
<evidence type="ECO:0000256" key="7">
    <source>
        <dbReference type="ARBA" id="ARBA00022801"/>
    </source>
</evidence>
<dbReference type="InterPro" id="IPR017871">
    <property type="entry name" value="ABC_transporter-like_CS"/>
</dbReference>
<evidence type="ECO:0000313" key="18">
    <source>
        <dbReference type="EMBL" id="KRL58604.1"/>
    </source>
</evidence>
<keyword evidence="6" id="KW-0547">Nucleotide-binding</keyword>
<feature type="domain" description="ABC transmembrane type-1" evidence="17">
    <location>
        <begin position="125"/>
        <end position="404"/>
    </location>
</feature>
<keyword evidence="7" id="KW-0378">Hydrolase</keyword>
<dbReference type="SUPFAM" id="SSF90123">
    <property type="entry name" value="ABC transporter transmembrane region"/>
    <property type="match status" value="1"/>
</dbReference>
<organism evidence="18 19">
    <name type="scientific">Latilactobacillus fuchuensis DSM 14340 = JCM 11249</name>
    <dbReference type="NCBI Taxonomy" id="1423747"/>
    <lineage>
        <taxon>Bacteria</taxon>
        <taxon>Bacillati</taxon>
        <taxon>Bacillota</taxon>
        <taxon>Bacilli</taxon>
        <taxon>Lactobacillales</taxon>
        <taxon>Lactobacillaceae</taxon>
        <taxon>Latilactobacillus</taxon>
    </lineage>
</organism>
<evidence type="ECO:0000256" key="13">
    <source>
        <dbReference type="ARBA" id="ARBA00023136"/>
    </source>
</evidence>
<comment type="caution">
    <text evidence="18">The sequence shown here is derived from an EMBL/GenBank/DDBJ whole genome shotgun (WGS) entry which is preliminary data.</text>
</comment>
<dbReference type="InterPro" id="IPR027417">
    <property type="entry name" value="P-loop_NTPase"/>
</dbReference>
<dbReference type="Pfam" id="PF00664">
    <property type="entry name" value="ABC_membrane"/>
    <property type="match status" value="1"/>
</dbReference>
<name>A0A0R1RNX1_9LACO</name>
<feature type="transmembrane region" description="Helical" evidence="15">
    <location>
        <begin position="232"/>
        <end position="256"/>
    </location>
</feature>
<dbReference type="InterPro" id="IPR003439">
    <property type="entry name" value="ABC_transporter-like_ATP-bd"/>
</dbReference>
<dbReference type="Pfam" id="PF00005">
    <property type="entry name" value="ABC_tran"/>
    <property type="match status" value="1"/>
</dbReference>
<dbReference type="GO" id="GO:0005524">
    <property type="term" value="F:ATP binding"/>
    <property type="evidence" value="ECO:0007669"/>
    <property type="project" value="UniProtKB-KW"/>
</dbReference>
<feature type="transmembrane region" description="Helical" evidence="15">
    <location>
        <begin position="262"/>
        <end position="283"/>
    </location>
</feature>
<evidence type="ECO:0000256" key="11">
    <source>
        <dbReference type="ARBA" id="ARBA00022967"/>
    </source>
</evidence>
<evidence type="ECO:0000256" key="12">
    <source>
        <dbReference type="ARBA" id="ARBA00022989"/>
    </source>
</evidence>
<keyword evidence="12 15" id="KW-1133">Transmembrane helix</keyword>
<keyword evidence="4" id="KW-0645">Protease</keyword>
<evidence type="ECO:0000256" key="14">
    <source>
        <dbReference type="ARBA" id="ARBA00043264"/>
    </source>
</evidence>
<accession>A0A0R1RNX1</accession>
<feature type="domain" description="ABC transporter" evidence="16">
    <location>
        <begin position="436"/>
        <end position="670"/>
    </location>
</feature>
<evidence type="ECO:0000259" key="16">
    <source>
        <dbReference type="PROSITE" id="PS50893"/>
    </source>
</evidence>
<dbReference type="GO" id="GO:0016887">
    <property type="term" value="F:ATP hydrolysis activity"/>
    <property type="evidence" value="ECO:0007669"/>
    <property type="project" value="InterPro"/>
</dbReference>